<reference evidence="1" key="1">
    <citation type="submission" date="2021-08" db="EMBL/GenBank/DDBJ databases">
        <title>WGS assembly of Ceratopteris richardii.</title>
        <authorList>
            <person name="Marchant D.B."/>
            <person name="Chen G."/>
            <person name="Jenkins J."/>
            <person name="Shu S."/>
            <person name="Leebens-Mack J."/>
            <person name="Grimwood J."/>
            <person name="Schmutz J."/>
            <person name="Soltis P."/>
            <person name="Soltis D."/>
            <person name="Chen Z.-H."/>
        </authorList>
    </citation>
    <scope>NUCLEOTIDE SEQUENCE</scope>
    <source>
        <strain evidence="1">Whitten #5841</strain>
        <tissue evidence="1">Leaf</tissue>
    </source>
</reference>
<evidence type="ECO:0000313" key="1">
    <source>
        <dbReference type="EMBL" id="KAH7439188.1"/>
    </source>
</evidence>
<dbReference type="EMBL" id="CM035409">
    <property type="protein sequence ID" value="KAH7439188.1"/>
    <property type="molecule type" value="Genomic_DNA"/>
</dbReference>
<dbReference type="PANTHER" id="PTHR33879">
    <property type="entry name" value="17.6 KDA CLASS II HEAT SHOCK PROTEIN-RELATED"/>
    <property type="match status" value="1"/>
</dbReference>
<accession>A0A8T2UWS6</accession>
<sequence>MVERSNRTLYNYDITDALCEAGALPPRRLKRLRRLPHLFCRQLELPVAADSPVQVEESLSSFIFKASRSRLHILTRTEVLFGASVCMIPASQKPR</sequence>
<dbReference type="Proteomes" id="UP000825935">
    <property type="component" value="Chromosome 4"/>
</dbReference>
<comment type="caution">
    <text evidence="1">The sequence shown here is derived from an EMBL/GenBank/DDBJ whole genome shotgun (WGS) entry which is preliminary data.</text>
</comment>
<keyword evidence="2" id="KW-1185">Reference proteome</keyword>
<dbReference type="AlphaFoldDB" id="A0A8T2UWS6"/>
<organism evidence="1 2">
    <name type="scientific">Ceratopteris richardii</name>
    <name type="common">Triangle waterfern</name>
    <dbReference type="NCBI Taxonomy" id="49495"/>
    <lineage>
        <taxon>Eukaryota</taxon>
        <taxon>Viridiplantae</taxon>
        <taxon>Streptophyta</taxon>
        <taxon>Embryophyta</taxon>
        <taxon>Tracheophyta</taxon>
        <taxon>Polypodiopsida</taxon>
        <taxon>Polypodiidae</taxon>
        <taxon>Polypodiales</taxon>
        <taxon>Pteridineae</taxon>
        <taxon>Pteridaceae</taxon>
        <taxon>Parkerioideae</taxon>
        <taxon>Ceratopteris</taxon>
    </lineage>
</organism>
<proteinExistence type="predicted"/>
<evidence type="ECO:0000313" key="2">
    <source>
        <dbReference type="Proteomes" id="UP000825935"/>
    </source>
</evidence>
<gene>
    <name evidence="1" type="ORF">KP509_04G048800</name>
</gene>
<protein>
    <submittedName>
        <fullName evidence="1">Uncharacterized protein</fullName>
    </submittedName>
</protein>
<name>A0A8T2UWS6_CERRI</name>
<dbReference type="PANTHER" id="PTHR33879:SF3">
    <property type="entry name" value="17.6 KDA CLASS II HEAT SHOCK PROTEIN-RELATED"/>
    <property type="match status" value="1"/>
</dbReference>